<keyword evidence="3" id="KW-1185">Reference proteome</keyword>
<reference evidence="2 3" key="1">
    <citation type="journal article" date="2017" name="ISME J.">
        <title>Genome of 'Ca. Desulfovibrio trichonymphae', an H2-oxidizing bacterium in a tripartite symbiotic system within a protist cell in the termite gut.</title>
        <authorList>
            <person name="Kuwahara H."/>
            <person name="Yuki M."/>
            <person name="Izawa K."/>
            <person name="Ohkuma M."/>
            <person name="Hongoh Y."/>
        </authorList>
    </citation>
    <scope>NUCLEOTIDE SEQUENCE [LARGE SCALE GENOMIC DNA]</scope>
    <source>
        <strain evidence="2 3">Rs-N31</strain>
    </source>
</reference>
<dbReference type="EMBL" id="AP017368">
    <property type="protein sequence ID" value="BAV91536.1"/>
    <property type="molecule type" value="Genomic_DNA"/>
</dbReference>
<organism evidence="2 3">
    <name type="scientific">Candidatus Desulfovibrio trichonymphae</name>
    <dbReference type="NCBI Taxonomy" id="1725232"/>
    <lineage>
        <taxon>Bacteria</taxon>
        <taxon>Pseudomonadati</taxon>
        <taxon>Thermodesulfobacteriota</taxon>
        <taxon>Desulfovibrionia</taxon>
        <taxon>Desulfovibrionales</taxon>
        <taxon>Desulfovibrionaceae</taxon>
        <taxon>Desulfovibrio</taxon>
    </lineage>
</organism>
<evidence type="ECO:0000256" key="1">
    <source>
        <dbReference type="SAM" id="MobiDB-lite"/>
    </source>
</evidence>
<gene>
    <name evidence="2" type="ORF">RSDT_0024</name>
</gene>
<feature type="compositionally biased region" description="Basic residues" evidence="1">
    <location>
        <begin position="25"/>
        <end position="37"/>
    </location>
</feature>
<accession>A0A1J1E280</accession>
<dbReference type="AlphaFoldDB" id="A0A1J1E280"/>
<protein>
    <submittedName>
        <fullName evidence="2">Uncharacterized protein</fullName>
    </submittedName>
</protein>
<evidence type="ECO:0000313" key="2">
    <source>
        <dbReference type="EMBL" id="BAV91536.1"/>
    </source>
</evidence>
<dbReference type="Proteomes" id="UP000242645">
    <property type="component" value="Chromosome"/>
</dbReference>
<dbReference type="KEGG" id="dtr:RSDT_0024"/>
<feature type="region of interest" description="Disordered" evidence="1">
    <location>
        <begin position="1"/>
        <end position="37"/>
    </location>
</feature>
<proteinExistence type="predicted"/>
<evidence type="ECO:0000313" key="3">
    <source>
        <dbReference type="Proteomes" id="UP000242645"/>
    </source>
</evidence>
<sequence length="37" mass="4525">MAHKKIERKKELDRRRQRRNDRLKQRARATKAGTGHK</sequence>
<feature type="compositionally biased region" description="Basic and acidic residues" evidence="1">
    <location>
        <begin position="8"/>
        <end position="24"/>
    </location>
</feature>
<name>A0A1J1E280_9BACT</name>